<protein>
    <submittedName>
        <fullName evidence="2">Uncharacterized protein</fullName>
    </submittedName>
</protein>
<accession>A0A6A4HGR0</accession>
<reference evidence="2" key="1">
    <citation type="journal article" date="2019" name="Environ. Microbiol.">
        <title>Fungal ecological strategies reflected in gene transcription - a case study of two litter decomposers.</title>
        <authorList>
            <person name="Barbi F."/>
            <person name="Kohler A."/>
            <person name="Barry K."/>
            <person name="Baskaran P."/>
            <person name="Daum C."/>
            <person name="Fauchery L."/>
            <person name="Ihrmark K."/>
            <person name="Kuo A."/>
            <person name="LaButti K."/>
            <person name="Lipzen A."/>
            <person name="Morin E."/>
            <person name="Grigoriev I.V."/>
            <person name="Henrissat B."/>
            <person name="Lindahl B."/>
            <person name="Martin F."/>
        </authorList>
    </citation>
    <scope>NUCLEOTIDE SEQUENCE</scope>
    <source>
        <strain evidence="2">JB14</strain>
    </source>
</reference>
<feature type="compositionally biased region" description="Polar residues" evidence="1">
    <location>
        <begin position="88"/>
        <end position="98"/>
    </location>
</feature>
<sequence length="181" mass="19149">MASSSSIFSRPVSPPPRAVTPDVHAFVALNPPPVRSKKLPGKSGLETSPNPLMLRKPSKGILKPTPPPSPSPSSSASFHPSSPSSSSRGFSHTHTPTLTHRRSIQFAIPYRSPPASPTLAASPPPPVPPIPAFALDTSAHTSRPAAQYLTLTPPRPTRNPRREVGTGASFLQYVLATYTQS</sequence>
<keyword evidence="3" id="KW-1185">Reference proteome</keyword>
<feature type="region of interest" description="Disordered" evidence="1">
    <location>
        <begin position="1"/>
        <end position="20"/>
    </location>
</feature>
<name>A0A6A4HGR0_9AGAR</name>
<feature type="compositionally biased region" description="Pro residues" evidence="1">
    <location>
        <begin position="111"/>
        <end position="131"/>
    </location>
</feature>
<evidence type="ECO:0000256" key="1">
    <source>
        <dbReference type="SAM" id="MobiDB-lite"/>
    </source>
</evidence>
<feature type="compositionally biased region" description="Low complexity" evidence="1">
    <location>
        <begin position="1"/>
        <end position="11"/>
    </location>
</feature>
<organism evidence="2 3">
    <name type="scientific">Gymnopus androsaceus JB14</name>
    <dbReference type="NCBI Taxonomy" id="1447944"/>
    <lineage>
        <taxon>Eukaryota</taxon>
        <taxon>Fungi</taxon>
        <taxon>Dikarya</taxon>
        <taxon>Basidiomycota</taxon>
        <taxon>Agaricomycotina</taxon>
        <taxon>Agaricomycetes</taxon>
        <taxon>Agaricomycetidae</taxon>
        <taxon>Agaricales</taxon>
        <taxon>Marasmiineae</taxon>
        <taxon>Omphalotaceae</taxon>
        <taxon>Gymnopus</taxon>
    </lineage>
</organism>
<feature type="region of interest" description="Disordered" evidence="1">
    <location>
        <begin position="29"/>
        <end position="134"/>
    </location>
</feature>
<evidence type="ECO:0000313" key="2">
    <source>
        <dbReference type="EMBL" id="KAE9397146.1"/>
    </source>
</evidence>
<gene>
    <name evidence="2" type="ORF">BT96DRAFT_977160</name>
</gene>
<feature type="compositionally biased region" description="Low complexity" evidence="1">
    <location>
        <begin position="72"/>
        <end position="87"/>
    </location>
</feature>
<dbReference type="AlphaFoldDB" id="A0A6A4HGR0"/>
<dbReference type="EMBL" id="ML769502">
    <property type="protein sequence ID" value="KAE9397146.1"/>
    <property type="molecule type" value="Genomic_DNA"/>
</dbReference>
<dbReference type="Proteomes" id="UP000799118">
    <property type="component" value="Unassembled WGS sequence"/>
</dbReference>
<proteinExistence type="predicted"/>
<evidence type="ECO:0000313" key="3">
    <source>
        <dbReference type="Proteomes" id="UP000799118"/>
    </source>
</evidence>